<keyword evidence="2" id="KW-1133">Transmembrane helix</keyword>
<dbReference type="InterPro" id="IPR011009">
    <property type="entry name" value="Kinase-like_dom_sf"/>
</dbReference>
<dbReference type="OrthoDB" id="9795390at2"/>
<dbReference type="PANTHER" id="PTHR10566:SF113">
    <property type="entry name" value="PROTEIN ACTIVITY OF BC1 COMPLEX KINASE 7, CHLOROPLASTIC"/>
    <property type="match status" value="1"/>
</dbReference>
<dbReference type="AlphaFoldDB" id="A0A178MDX5"/>
<evidence type="ECO:0000313" key="4">
    <source>
        <dbReference type="EMBL" id="OAN46969.1"/>
    </source>
</evidence>
<dbReference type="STRING" id="1707952.A6A03_10945"/>
<dbReference type="Pfam" id="PF03109">
    <property type="entry name" value="ABC1"/>
    <property type="match status" value="1"/>
</dbReference>
<dbReference type="SUPFAM" id="SSF56112">
    <property type="entry name" value="Protein kinase-like (PK-like)"/>
    <property type="match status" value="1"/>
</dbReference>
<protein>
    <submittedName>
        <fullName evidence="4">ABC transporter</fullName>
    </submittedName>
</protein>
<evidence type="ECO:0000256" key="2">
    <source>
        <dbReference type="SAM" id="Phobius"/>
    </source>
</evidence>
<evidence type="ECO:0000313" key="5">
    <source>
        <dbReference type="Proteomes" id="UP000078287"/>
    </source>
</evidence>
<sequence>MWPLVRQARHLGRYREITQVLVHHGFGYLVDQLGLTALLSLPRRAILRAPAPPPLGSAERLREALVELGPAFVKLGQALSTRPDLLPADMVAELSKLQDTVPPFPGAQAVALIETTFGQPIDRLFASFEREPFAAASLGQVHAAVLPDGTPVVVKVQRPDIANRIQTDLAILADLAALAQERLALAAQYNLSEIVWEFSATLRAELDYVREGRNADRFRQMFCDNPHIYIPRVYWEYTDTRVLTIERITGIKLNDMAALRAAEVDLPRLARVSVEITLEEIFGHGFFHSDPHPGNFFVIDGEVLGVVDFGQVGMLDHATMQGLLLMMGALINHDSQSLLRALERLGVIPRRAATAALRRDLERFVDGFVDRPLGQISARETFDGLTALLRRHRLIIPGPLATLLKTIVMMEGLGMQLDPTLDVFAAARPYIQRALREQITPTALGAQALAGGRELGELAFEIPEQISQSLQRLNEGELHLQTREVELRRVAGALIGAANRVALALVVSAFILGVAVLVVAMRAFEWYGWLPWTLLFFGVGGVVTGGIMLTLALLRRE</sequence>
<comment type="caution">
    <text evidence="4">The sequence shown here is derived from an EMBL/GenBank/DDBJ whole genome shotgun (WGS) entry which is preliminary data.</text>
</comment>
<keyword evidence="2" id="KW-0472">Membrane</keyword>
<organism evidence="4 5">
    <name type="scientific">Chloroflexus islandicus</name>
    <dbReference type="NCBI Taxonomy" id="1707952"/>
    <lineage>
        <taxon>Bacteria</taxon>
        <taxon>Bacillati</taxon>
        <taxon>Chloroflexota</taxon>
        <taxon>Chloroflexia</taxon>
        <taxon>Chloroflexales</taxon>
        <taxon>Chloroflexineae</taxon>
        <taxon>Chloroflexaceae</taxon>
        <taxon>Chloroflexus</taxon>
    </lineage>
</organism>
<dbReference type="InterPro" id="IPR050154">
    <property type="entry name" value="UbiB_kinase"/>
</dbReference>
<feature type="transmembrane region" description="Helical" evidence="2">
    <location>
        <begin position="529"/>
        <end position="554"/>
    </location>
</feature>
<gene>
    <name evidence="4" type="ORF">A6A03_10945</name>
</gene>
<dbReference type="InterPro" id="IPR004147">
    <property type="entry name" value="ABC1_dom"/>
</dbReference>
<name>A0A178MDX5_9CHLR</name>
<feature type="domain" description="ABC1 atypical kinase-like" evidence="3">
    <location>
        <begin position="96"/>
        <end position="339"/>
    </location>
</feature>
<dbReference type="RefSeq" id="WP_066784891.1">
    <property type="nucleotide sequence ID" value="NZ_LWQS01000040.1"/>
</dbReference>
<comment type="similarity">
    <text evidence="1">Belongs to the protein kinase superfamily. ADCK protein kinase family.</text>
</comment>
<dbReference type="CDD" id="cd05121">
    <property type="entry name" value="ABC1_ADCK3-like"/>
    <property type="match status" value="1"/>
</dbReference>
<keyword evidence="2" id="KW-0812">Transmembrane</keyword>
<feature type="transmembrane region" description="Helical" evidence="2">
    <location>
        <begin position="501"/>
        <end position="523"/>
    </location>
</feature>
<evidence type="ECO:0000256" key="1">
    <source>
        <dbReference type="ARBA" id="ARBA00009670"/>
    </source>
</evidence>
<keyword evidence="5" id="KW-1185">Reference proteome</keyword>
<evidence type="ECO:0000259" key="3">
    <source>
        <dbReference type="Pfam" id="PF03109"/>
    </source>
</evidence>
<reference evidence="4 5" key="1">
    <citation type="submission" date="2016-04" db="EMBL/GenBank/DDBJ databases">
        <title>Chloroflexus islandicus sp. nov., a thermophilic filamentous anoxygenic phototrophic bacterium from geyser Strokkur (Iceland).</title>
        <authorList>
            <person name="Gaisin V.A."/>
            <person name="Kalashnikov A.M."/>
            <person name="Sukhacheva M.V."/>
            <person name="Grouzdev D.S."/>
            <person name="Ivanov T.M."/>
            <person name="Kuznetsov B."/>
            <person name="Gorlenko V.M."/>
        </authorList>
    </citation>
    <scope>NUCLEOTIDE SEQUENCE [LARGE SCALE GENOMIC DNA]</scope>
    <source>
        <strain evidence="5">isl-2</strain>
    </source>
</reference>
<proteinExistence type="inferred from homology"/>
<dbReference type="EMBL" id="LWQS01000040">
    <property type="protein sequence ID" value="OAN46969.1"/>
    <property type="molecule type" value="Genomic_DNA"/>
</dbReference>
<dbReference type="Proteomes" id="UP000078287">
    <property type="component" value="Unassembled WGS sequence"/>
</dbReference>
<accession>A0A178MDX5</accession>
<dbReference type="PANTHER" id="PTHR10566">
    <property type="entry name" value="CHAPERONE-ACTIVITY OF BC1 COMPLEX CABC1 -RELATED"/>
    <property type="match status" value="1"/>
</dbReference>